<dbReference type="GO" id="GO:0003677">
    <property type="term" value="F:DNA binding"/>
    <property type="evidence" value="ECO:0007669"/>
    <property type="project" value="UniProtKB-KW"/>
</dbReference>
<name>A0A099IAN9_CLOIN</name>
<dbReference type="PANTHER" id="PTHR30204:SF96">
    <property type="entry name" value="CHROMOSOME-ANCHORING PROTEIN RACA"/>
    <property type="match status" value="1"/>
</dbReference>
<evidence type="ECO:0000313" key="5">
    <source>
        <dbReference type="Proteomes" id="UP000030008"/>
    </source>
</evidence>
<dbReference type="EMBL" id="JQIF01000014">
    <property type="protein sequence ID" value="KGJ54641.1"/>
    <property type="molecule type" value="Genomic_DNA"/>
</dbReference>
<dbReference type="Pfam" id="PF13411">
    <property type="entry name" value="MerR_1"/>
    <property type="match status" value="1"/>
</dbReference>
<dbReference type="Gene3D" id="1.10.1660.10">
    <property type="match status" value="1"/>
</dbReference>
<dbReference type="InterPro" id="IPR000551">
    <property type="entry name" value="MerR-type_HTH_dom"/>
</dbReference>
<feature type="domain" description="HTH merR-type" evidence="3">
    <location>
        <begin position="1"/>
        <end position="69"/>
    </location>
</feature>
<evidence type="ECO:0000256" key="2">
    <source>
        <dbReference type="SAM" id="Phobius"/>
    </source>
</evidence>
<evidence type="ECO:0000313" key="4">
    <source>
        <dbReference type="EMBL" id="KGJ54641.1"/>
    </source>
</evidence>
<dbReference type="AlphaFoldDB" id="A0A099IAN9"/>
<dbReference type="PANTHER" id="PTHR30204">
    <property type="entry name" value="REDOX-CYCLING DRUG-SENSING TRANSCRIPTIONAL ACTIVATOR SOXR"/>
    <property type="match status" value="1"/>
</dbReference>
<accession>A0A099IAN9</accession>
<protein>
    <submittedName>
        <fullName evidence="4">MerR family transcriptional regulator</fullName>
    </submittedName>
</protein>
<dbReference type="SUPFAM" id="SSF46955">
    <property type="entry name" value="Putative DNA-binding domain"/>
    <property type="match status" value="1"/>
</dbReference>
<reference evidence="4 5" key="1">
    <citation type="submission" date="2014-08" db="EMBL/GenBank/DDBJ databases">
        <title>Clostridium innocuum, an unnegligible vancomycin-resistant pathogen causing extra-intestinal infections.</title>
        <authorList>
            <person name="Feng Y."/>
            <person name="Chiu C.-H."/>
        </authorList>
    </citation>
    <scope>NUCLEOTIDE SEQUENCE [LARGE SCALE GENOMIC DNA]</scope>
    <source>
        <strain evidence="4 5">AN88</strain>
    </source>
</reference>
<keyword evidence="2" id="KW-1133">Transmembrane helix</keyword>
<evidence type="ECO:0000259" key="3">
    <source>
        <dbReference type="PROSITE" id="PS50937"/>
    </source>
</evidence>
<dbReference type="Proteomes" id="UP000030008">
    <property type="component" value="Unassembled WGS sequence"/>
</dbReference>
<gene>
    <name evidence="4" type="ORF">CIAN88_03190</name>
</gene>
<keyword evidence="1" id="KW-0238">DNA-binding</keyword>
<keyword evidence="2" id="KW-0812">Transmembrane</keyword>
<comment type="caution">
    <text evidence="4">The sequence shown here is derived from an EMBL/GenBank/DDBJ whole genome shotgun (WGS) entry which is preliminary data.</text>
</comment>
<dbReference type="RefSeq" id="WP_044904024.1">
    <property type="nucleotide sequence ID" value="NZ_JQIF01000014.1"/>
</dbReference>
<sequence>MITIRELADSCNISVRTLQYYDQIDLLKPSGYQGRIRLYDEAAKKKLKCILAWKVLGLSLEEITKLQQGVMDREQLLILLEQKKEQLMMSKDALLKNQMQVDDILFHIRQSKEWNPGDYMEILALQTMDHPYSLTTHLVALLRNMTLLKVIILIFYILDALCISALIAECATLLFP</sequence>
<organism evidence="4 5">
    <name type="scientific">Clostridium innocuum</name>
    <dbReference type="NCBI Taxonomy" id="1522"/>
    <lineage>
        <taxon>Bacteria</taxon>
        <taxon>Bacillati</taxon>
        <taxon>Bacillota</taxon>
        <taxon>Clostridia</taxon>
        <taxon>Eubacteriales</taxon>
        <taxon>Clostridiaceae</taxon>
        <taxon>Clostridium</taxon>
    </lineage>
</organism>
<dbReference type="InterPro" id="IPR047057">
    <property type="entry name" value="MerR_fam"/>
</dbReference>
<dbReference type="GO" id="GO:0003700">
    <property type="term" value="F:DNA-binding transcription factor activity"/>
    <property type="evidence" value="ECO:0007669"/>
    <property type="project" value="InterPro"/>
</dbReference>
<evidence type="ECO:0000256" key="1">
    <source>
        <dbReference type="ARBA" id="ARBA00023125"/>
    </source>
</evidence>
<dbReference type="SMART" id="SM00422">
    <property type="entry name" value="HTH_MERR"/>
    <property type="match status" value="1"/>
</dbReference>
<dbReference type="PROSITE" id="PS50937">
    <property type="entry name" value="HTH_MERR_2"/>
    <property type="match status" value="1"/>
</dbReference>
<keyword evidence="2" id="KW-0472">Membrane</keyword>
<feature type="transmembrane region" description="Helical" evidence="2">
    <location>
        <begin position="150"/>
        <end position="175"/>
    </location>
</feature>
<dbReference type="InterPro" id="IPR009061">
    <property type="entry name" value="DNA-bd_dom_put_sf"/>
</dbReference>
<proteinExistence type="predicted"/>